<dbReference type="InterPro" id="IPR017853">
    <property type="entry name" value="GH"/>
</dbReference>
<dbReference type="EC" id="3.2.1.22" evidence="11"/>
<dbReference type="Gene3D" id="2.60.40.1180">
    <property type="entry name" value="Golgi alpha-mannosidase II"/>
    <property type="match status" value="1"/>
</dbReference>
<keyword evidence="15" id="KW-1185">Reference proteome</keyword>
<evidence type="ECO:0000313" key="14">
    <source>
        <dbReference type="EMBL" id="KAH8692767.1"/>
    </source>
</evidence>
<dbReference type="InterPro" id="IPR000111">
    <property type="entry name" value="Glyco_hydro_27/36_CS"/>
</dbReference>
<dbReference type="RefSeq" id="XP_046068640.1">
    <property type="nucleotide sequence ID" value="XM_046220851.1"/>
</dbReference>
<feature type="domain" description="Alpha galactosidase C-terminal" evidence="13">
    <location>
        <begin position="357"/>
        <end position="430"/>
    </location>
</feature>
<dbReference type="CDD" id="cd14792">
    <property type="entry name" value="GH27"/>
    <property type="match status" value="1"/>
</dbReference>
<dbReference type="GO" id="GO:0004557">
    <property type="term" value="F:alpha-galactosidase activity"/>
    <property type="evidence" value="ECO:0007669"/>
    <property type="project" value="UniProtKB-EC"/>
</dbReference>
<keyword evidence="10 11" id="KW-0326">Glycosidase</keyword>
<keyword evidence="9" id="KW-0325">Glycoprotein</keyword>
<gene>
    <name evidence="14" type="ORF">BGW36DRAFT_430514</name>
</gene>
<keyword evidence="8 11" id="KW-1015">Disulfide bond</keyword>
<comment type="function">
    <text evidence="2">Hydrolyzes a variety of simple alpha-D-galactoside as well as more complex molecules such as oligosaccharides and polysaccharides.</text>
</comment>
<evidence type="ECO:0000256" key="9">
    <source>
        <dbReference type="ARBA" id="ARBA00023180"/>
    </source>
</evidence>
<dbReference type="PANTHER" id="PTHR11452:SF61">
    <property type="entry name" value="ALPHA-GALACTOSIDASE B-RELATED"/>
    <property type="match status" value="1"/>
</dbReference>
<name>A0AAD4KHT0_9EURO</name>
<comment type="caution">
    <text evidence="14">The sequence shown here is derived from an EMBL/GenBank/DDBJ whole genome shotgun (WGS) entry which is preliminary data.</text>
</comment>
<dbReference type="InterPro" id="IPR002241">
    <property type="entry name" value="Glyco_hydro_27"/>
</dbReference>
<evidence type="ECO:0000256" key="4">
    <source>
        <dbReference type="ARBA" id="ARBA00009743"/>
    </source>
</evidence>
<evidence type="ECO:0000256" key="12">
    <source>
        <dbReference type="SAM" id="SignalP"/>
    </source>
</evidence>
<dbReference type="InterPro" id="IPR041233">
    <property type="entry name" value="Melibiase_C"/>
</dbReference>
<sequence>MSFHTKLLLLFAPSVLGLVQPNGVGRLPALGWNSWNAFNCDIDEDKFLTAAQKLKDLGLADAGYEYVNIDDCWSNKDGRDSTTGRLLPNTTRFPDGINGTAAQVHAMGLKIGIYSSAGTYACAGYPASIGNETIDAQTWAEWGIDYLKYDNCNIPSNWSDTCNACHPDYIDSQYLTANGTCLPNTPNLCPSGYDYSQSNTAERYRIMGEALQAQNRTILYSLCEWGTAGVETWGNNTAASWRMSNDINTSWARILNILNQNVFNLDYVNFWGHPDPDMLEVGNGLTLQQSRTHFALWAAMKSPLLIGTDLDNLDNDTLSILKNPYLLAFNQDDTIGEPAKPYSWGTNPDWTFNDTFPAEFWSGNSSNGTLVLLFNPYPNTLVKEAVWADIPGLMANGTYKVVEVWNDVDLGCQSGGIGLEVNANDTAVFLIQDCPSATSNLI</sequence>
<dbReference type="Pfam" id="PF17801">
    <property type="entry name" value="Melibiase_C"/>
    <property type="match status" value="1"/>
</dbReference>
<evidence type="ECO:0000256" key="2">
    <source>
        <dbReference type="ARBA" id="ARBA00003969"/>
    </source>
</evidence>
<feature type="chain" id="PRO_5042098835" description="Alpha-galactosidase" evidence="12">
    <location>
        <begin position="18"/>
        <end position="442"/>
    </location>
</feature>
<dbReference type="AlphaFoldDB" id="A0AAD4KHT0"/>
<comment type="subcellular location">
    <subcellularLocation>
        <location evidence="3">Secreted</location>
    </subcellularLocation>
</comment>
<keyword evidence="5" id="KW-0964">Secreted</keyword>
<evidence type="ECO:0000256" key="10">
    <source>
        <dbReference type="ARBA" id="ARBA00023295"/>
    </source>
</evidence>
<evidence type="ECO:0000256" key="5">
    <source>
        <dbReference type="ARBA" id="ARBA00022525"/>
    </source>
</evidence>
<evidence type="ECO:0000256" key="3">
    <source>
        <dbReference type="ARBA" id="ARBA00004613"/>
    </source>
</evidence>
<reference evidence="14" key="1">
    <citation type="submission" date="2021-12" db="EMBL/GenBank/DDBJ databases">
        <title>Convergent genome expansion in fungi linked to evolution of root-endophyte symbiosis.</title>
        <authorList>
            <consortium name="DOE Joint Genome Institute"/>
            <person name="Ke Y.-H."/>
            <person name="Bonito G."/>
            <person name="Liao H.-L."/>
            <person name="Looney B."/>
            <person name="Rojas-Flechas A."/>
            <person name="Nash J."/>
            <person name="Hameed K."/>
            <person name="Schadt C."/>
            <person name="Martin F."/>
            <person name="Crous P.W."/>
            <person name="Miettinen O."/>
            <person name="Magnuson J.K."/>
            <person name="Labbe J."/>
            <person name="Jacobson D."/>
            <person name="Doktycz M.J."/>
            <person name="Veneault-Fourrey C."/>
            <person name="Kuo A."/>
            <person name="Mondo S."/>
            <person name="Calhoun S."/>
            <person name="Riley R."/>
            <person name="Ohm R."/>
            <person name="LaButti K."/>
            <person name="Andreopoulos B."/>
            <person name="Pangilinan J."/>
            <person name="Nolan M."/>
            <person name="Tritt A."/>
            <person name="Clum A."/>
            <person name="Lipzen A."/>
            <person name="Daum C."/>
            <person name="Barry K."/>
            <person name="Grigoriev I.V."/>
            <person name="Vilgalys R."/>
        </authorList>
    </citation>
    <scope>NUCLEOTIDE SEQUENCE</scope>
    <source>
        <strain evidence="14">PMI_201</strain>
    </source>
</reference>
<evidence type="ECO:0000256" key="8">
    <source>
        <dbReference type="ARBA" id="ARBA00023157"/>
    </source>
</evidence>
<dbReference type="SUPFAM" id="SSF51011">
    <property type="entry name" value="Glycosyl hydrolase domain"/>
    <property type="match status" value="1"/>
</dbReference>
<evidence type="ECO:0000256" key="11">
    <source>
        <dbReference type="RuleBase" id="RU361168"/>
    </source>
</evidence>
<comment type="similarity">
    <text evidence="4 11">Belongs to the glycosyl hydrolase 27 family.</text>
</comment>
<dbReference type="Proteomes" id="UP001201262">
    <property type="component" value="Unassembled WGS sequence"/>
</dbReference>
<dbReference type="InterPro" id="IPR013785">
    <property type="entry name" value="Aldolase_TIM"/>
</dbReference>
<evidence type="ECO:0000259" key="13">
    <source>
        <dbReference type="Pfam" id="PF17801"/>
    </source>
</evidence>
<dbReference type="PROSITE" id="PS00512">
    <property type="entry name" value="ALPHA_GALACTOSIDASE"/>
    <property type="match status" value="1"/>
</dbReference>
<dbReference type="PRINTS" id="PR00740">
    <property type="entry name" value="GLHYDRLASE27"/>
</dbReference>
<dbReference type="InterPro" id="IPR013780">
    <property type="entry name" value="Glyco_hydro_b"/>
</dbReference>
<evidence type="ECO:0000256" key="1">
    <source>
        <dbReference type="ARBA" id="ARBA00001255"/>
    </source>
</evidence>
<evidence type="ECO:0000313" key="15">
    <source>
        <dbReference type="Proteomes" id="UP001201262"/>
    </source>
</evidence>
<keyword evidence="6 12" id="KW-0732">Signal</keyword>
<accession>A0AAD4KHT0</accession>
<organism evidence="14 15">
    <name type="scientific">Talaromyces proteolyticus</name>
    <dbReference type="NCBI Taxonomy" id="1131652"/>
    <lineage>
        <taxon>Eukaryota</taxon>
        <taxon>Fungi</taxon>
        <taxon>Dikarya</taxon>
        <taxon>Ascomycota</taxon>
        <taxon>Pezizomycotina</taxon>
        <taxon>Eurotiomycetes</taxon>
        <taxon>Eurotiomycetidae</taxon>
        <taxon>Eurotiales</taxon>
        <taxon>Trichocomaceae</taxon>
        <taxon>Talaromyces</taxon>
        <taxon>Talaromyces sect. Bacilispori</taxon>
    </lineage>
</organism>
<evidence type="ECO:0000256" key="6">
    <source>
        <dbReference type="ARBA" id="ARBA00022729"/>
    </source>
</evidence>
<dbReference type="SUPFAM" id="SSF51445">
    <property type="entry name" value="(Trans)glycosidases"/>
    <property type="match status" value="1"/>
</dbReference>
<dbReference type="GO" id="GO:0005975">
    <property type="term" value="P:carbohydrate metabolic process"/>
    <property type="evidence" value="ECO:0007669"/>
    <property type="project" value="InterPro"/>
</dbReference>
<keyword evidence="7 11" id="KW-0378">Hydrolase</keyword>
<dbReference type="EMBL" id="JAJTJA010000010">
    <property type="protein sequence ID" value="KAH8692767.1"/>
    <property type="molecule type" value="Genomic_DNA"/>
</dbReference>
<dbReference type="GO" id="GO:0005576">
    <property type="term" value="C:extracellular region"/>
    <property type="evidence" value="ECO:0007669"/>
    <property type="project" value="UniProtKB-SubCell"/>
</dbReference>
<proteinExistence type="inferred from homology"/>
<dbReference type="Pfam" id="PF16499">
    <property type="entry name" value="Melibiase_2"/>
    <property type="match status" value="2"/>
</dbReference>
<comment type="catalytic activity">
    <reaction evidence="1 11">
        <text>Hydrolysis of terminal, non-reducing alpha-D-galactose residues in alpha-D-galactosides, including galactose oligosaccharides, galactomannans and galactolipids.</text>
        <dbReference type="EC" id="3.2.1.22"/>
    </reaction>
</comment>
<protein>
    <recommendedName>
        <fullName evidence="11">Alpha-galactosidase</fullName>
        <ecNumber evidence="11">3.2.1.22</ecNumber>
    </recommendedName>
    <alternativeName>
        <fullName evidence="11">Melibiase</fullName>
    </alternativeName>
</protein>
<dbReference type="Gene3D" id="3.20.20.70">
    <property type="entry name" value="Aldolase class I"/>
    <property type="match status" value="1"/>
</dbReference>
<dbReference type="PANTHER" id="PTHR11452">
    <property type="entry name" value="ALPHA-GALACTOSIDASE/ALPHA-N-ACETYLGALACTOSAMINIDASE"/>
    <property type="match status" value="1"/>
</dbReference>
<evidence type="ECO:0000256" key="7">
    <source>
        <dbReference type="ARBA" id="ARBA00022801"/>
    </source>
</evidence>
<feature type="signal peptide" evidence="12">
    <location>
        <begin position="1"/>
        <end position="17"/>
    </location>
</feature>
<dbReference type="GeneID" id="70251138"/>